<feature type="domain" description="UMA" evidence="8">
    <location>
        <begin position="217"/>
        <end position="265"/>
    </location>
</feature>
<keyword evidence="3" id="KW-0813">Transport</keyword>
<dbReference type="GO" id="GO:0031902">
    <property type="term" value="C:late endosome membrane"/>
    <property type="evidence" value="ECO:0007669"/>
    <property type="project" value="UniProtKB-SubCell"/>
</dbReference>
<dbReference type="InterPro" id="IPR023341">
    <property type="entry name" value="MABP"/>
</dbReference>
<reference evidence="10" key="1">
    <citation type="submission" date="2021-10" db="EMBL/GenBank/DDBJ databases">
        <title>Tropical sea cucumber genome reveals ecological adaptation and Cuvierian tubules defense mechanism.</title>
        <authorList>
            <person name="Chen T."/>
        </authorList>
    </citation>
    <scope>NUCLEOTIDE SEQUENCE</scope>
    <source>
        <strain evidence="10">Nanhai2018</strain>
        <tissue evidence="10">Muscle</tissue>
    </source>
</reference>
<evidence type="ECO:0000259" key="9">
    <source>
        <dbReference type="PROSITE" id="PS51498"/>
    </source>
</evidence>
<dbReference type="EMBL" id="JAIZAY010000007">
    <property type="protein sequence ID" value="KAJ8038273.1"/>
    <property type="molecule type" value="Genomic_DNA"/>
</dbReference>
<comment type="function">
    <text evidence="7">Component of the ESCRT-I complex, a regulator of vesicular trafficking process. Required for the sorting of endocytic ubiquitinated cargos into multivesicular bodies.</text>
</comment>
<comment type="caution">
    <text evidence="10">The sequence shown here is derived from an EMBL/GenBank/DDBJ whole genome shotgun (WGS) entry which is preliminary data.</text>
</comment>
<evidence type="ECO:0000256" key="5">
    <source>
        <dbReference type="ARBA" id="ARBA00022927"/>
    </source>
</evidence>
<dbReference type="GO" id="GO:0042058">
    <property type="term" value="P:regulation of epidermal growth factor receptor signaling pathway"/>
    <property type="evidence" value="ECO:0007669"/>
    <property type="project" value="TreeGrafter"/>
</dbReference>
<feature type="domain" description="MABP" evidence="9">
    <location>
        <begin position="4"/>
        <end position="150"/>
    </location>
</feature>
<accession>A0A9Q1C4W3</accession>
<comment type="similarity">
    <text evidence="2">Belongs to the MVB12 family.</text>
</comment>
<evidence type="ECO:0000256" key="4">
    <source>
        <dbReference type="ARBA" id="ARBA00022753"/>
    </source>
</evidence>
<dbReference type="PANTHER" id="PTHR31547">
    <property type="entry name" value="MULTIVESICULAR BODY SUBUNIT 12B"/>
    <property type="match status" value="1"/>
</dbReference>
<keyword evidence="6" id="KW-0472">Membrane</keyword>
<evidence type="ECO:0000256" key="1">
    <source>
        <dbReference type="ARBA" id="ARBA00004633"/>
    </source>
</evidence>
<dbReference type="GO" id="GO:0015031">
    <property type="term" value="P:protein transport"/>
    <property type="evidence" value="ECO:0007669"/>
    <property type="project" value="UniProtKB-KW"/>
</dbReference>
<evidence type="ECO:0000313" key="10">
    <source>
        <dbReference type="EMBL" id="KAJ8038273.1"/>
    </source>
</evidence>
<evidence type="ECO:0000256" key="6">
    <source>
        <dbReference type="ARBA" id="ARBA00023136"/>
    </source>
</evidence>
<dbReference type="FunFam" id="2.100.10.50:FF:000002">
    <property type="entry name" value="Multivesicular body subunit 12B"/>
    <property type="match status" value="1"/>
</dbReference>
<gene>
    <name evidence="10" type="ORF">HOLleu_15650</name>
</gene>
<dbReference type="PANTHER" id="PTHR31547:SF1">
    <property type="entry name" value="MULTIVESICULAR BODY SUBUNIT 12B"/>
    <property type="match status" value="1"/>
</dbReference>
<dbReference type="Gene3D" id="2.100.10.50">
    <property type="match status" value="1"/>
</dbReference>
<evidence type="ECO:0000313" key="11">
    <source>
        <dbReference type="Proteomes" id="UP001152320"/>
    </source>
</evidence>
<sequence length="272" mass="30701">MMSQEPITGVCIVEDKSRVPAGFEVISLTTDNYDADLWKDKKLRKKITRYLAFTRMKDAVRGDRVLGDLTVMKEDIPTPHGFTCITHTEDTKEVVLKKKCVIIRLVDRKDTNEAVMDIYITSGKSRSRPVESTARGWEIKDLALFLRYGPVVHSPSNGPTPADLPYQYPVRQNTIEYSNEPAPSAAVPVSSPLYHRPTLTRQSTMRSPEHKAHMSGIDGVPFILNPVLVAASNPDRISVPQLELKTREEILRLYEYDFSTERSVKRQAALTS</sequence>
<organism evidence="10 11">
    <name type="scientific">Holothuria leucospilota</name>
    <name type="common">Black long sea cucumber</name>
    <name type="synonym">Mertensiothuria leucospilota</name>
    <dbReference type="NCBI Taxonomy" id="206669"/>
    <lineage>
        <taxon>Eukaryota</taxon>
        <taxon>Metazoa</taxon>
        <taxon>Echinodermata</taxon>
        <taxon>Eleutherozoa</taxon>
        <taxon>Echinozoa</taxon>
        <taxon>Holothuroidea</taxon>
        <taxon>Aspidochirotacea</taxon>
        <taxon>Aspidochirotida</taxon>
        <taxon>Holothuriidae</taxon>
        <taxon>Holothuria</taxon>
    </lineage>
</organism>
<dbReference type="InterPro" id="IPR018798">
    <property type="entry name" value="MVB12A/B"/>
</dbReference>
<dbReference type="Pfam" id="PF10240">
    <property type="entry name" value="DUF2464"/>
    <property type="match status" value="1"/>
</dbReference>
<comment type="subcellular location">
    <subcellularLocation>
        <location evidence="1">Late endosome membrane</location>
        <topology evidence="1">Peripheral membrane protein</topology>
    </subcellularLocation>
</comment>
<dbReference type="GO" id="GO:0000813">
    <property type="term" value="C:ESCRT I complex"/>
    <property type="evidence" value="ECO:0007669"/>
    <property type="project" value="InterPro"/>
</dbReference>
<evidence type="ECO:0000256" key="7">
    <source>
        <dbReference type="ARBA" id="ARBA00053101"/>
    </source>
</evidence>
<keyword evidence="4" id="KW-0967">Endosome</keyword>
<dbReference type="PROSITE" id="PS51498">
    <property type="entry name" value="MABP"/>
    <property type="match status" value="1"/>
</dbReference>
<dbReference type="AlphaFoldDB" id="A0A9Q1C4W3"/>
<dbReference type="Proteomes" id="UP001152320">
    <property type="component" value="Chromosome 7"/>
</dbReference>
<evidence type="ECO:0000259" key="8">
    <source>
        <dbReference type="PROSITE" id="PS51497"/>
    </source>
</evidence>
<dbReference type="OrthoDB" id="6021306at2759"/>
<keyword evidence="11" id="KW-1185">Reference proteome</keyword>
<keyword evidence="5" id="KW-0653">Protein transport</keyword>
<dbReference type="GO" id="GO:0019075">
    <property type="term" value="P:virus maturation"/>
    <property type="evidence" value="ECO:0007669"/>
    <property type="project" value="TreeGrafter"/>
</dbReference>
<proteinExistence type="inferred from homology"/>
<name>A0A9Q1C4W3_HOLLE</name>
<evidence type="ECO:0000256" key="3">
    <source>
        <dbReference type="ARBA" id="ARBA00022448"/>
    </source>
</evidence>
<dbReference type="InterPro" id="IPR040297">
    <property type="entry name" value="MVB12B"/>
</dbReference>
<protein>
    <submittedName>
        <fullName evidence="10">Multivesicular body subunit 12B</fullName>
    </submittedName>
</protein>
<dbReference type="InterPro" id="IPR023340">
    <property type="entry name" value="UMA"/>
</dbReference>
<dbReference type="GO" id="GO:0046755">
    <property type="term" value="P:viral budding"/>
    <property type="evidence" value="ECO:0007669"/>
    <property type="project" value="TreeGrafter"/>
</dbReference>
<dbReference type="PROSITE" id="PS51497">
    <property type="entry name" value="UMA"/>
    <property type="match status" value="1"/>
</dbReference>
<evidence type="ECO:0000256" key="2">
    <source>
        <dbReference type="ARBA" id="ARBA00010432"/>
    </source>
</evidence>